<dbReference type="AlphaFoldDB" id="A0A1I7Y908"/>
<dbReference type="WBParaSite" id="L893_g13976.t1">
    <property type="protein sequence ID" value="L893_g13976.t1"/>
    <property type="gene ID" value="L893_g13976"/>
</dbReference>
<feature type="signal peptide" evidence="1">
    <location>
        <begin position="1"/>
        <end position="23"/>
    </location>
</feature>
<protein>
    <submittedName>
        <fullName evidence="3">Secreted protein</fullName>
    </submittedName>
</protein>
<dbReference type="Proteomes" id="UP000095287">
    <property type="component" value="Unplaced"/>
</dbReference>
<proteinExistence type="predicted"/>
<name>A0A1I7Y908_9BILA</name>
<reference evidence="3" key="1">
    <citation type="submission" date="2016-11" db="UniProtKB">
        <authorList>
            <consortium name="WormBaseParasite"/>
        </authorList>
    </citation>
    <scope>IDENTIFICATION</scope>
</reference>
<evidence type="ECO:0000313" key="3">
    <source>
        <dbReference type="WBParaSite" id="L893_g13976.t1"/>
    </source>
</evidence>
<keyword evidence="2" id="KW-1185">Reference proteome</keyword>
<keyword evidence="1" id="KW-0732">Signal</keyword>
<accession>A0A1I7Y908</accession>
<evidence type="ECO:0000313" key="2">
    <source>
        <dbReference type="Proteomes" id="UP000095287"/>
    </source>
</evidence>
<sequence length="119" mass="13627">MIRIGLLHFTLLLAYCVLRPSAGSSDHMVGLFSSTRITSAFFFANAVVDHREGIVVWEQLMGAALCHRQMMNTISIWPKDRHVLNMYFMAALEATYSYFKTWSIIVNEHPPQIVDLHVE</sequence>
<feature type="chain" id="PRO_5009311839" evidence="1">
    <location>
        <begin position="24"/>
        <end position="119"/>
    </location>
</feature>
<evidence type="ECO:0000256" key="1">
    <source>
        <dbReference type="SAM" id="SignalP"/>
    </source>
</evidence>
<organism evidence="2 3">
    <name type="scientific">Steinernema glaseri</name>
    <dbReference type="NCBI Taxonomy" id="37863"/>
    <lineage>
        <taxon>Eukaryota</taxon>
        <taxon>Metazoa</taxon>
        <taxon>Ecdysozoa</taxon>
        <taxon>Nematoda</taxon>
        <taxon>Chromadorea</taxon>
        <taxon>Rhabditida</taxon>
        <taxon>Tylenchina</taxon>
        <taxon>Panagrolaimomorpha</taxon>
        <taxon>Strongyloidoidea</taxon>
        <taxon>Steinernematidae</taxon>
        <taxon>Steinernema</taxon>
    </lineage>
</organism>